<organism evidence="2 3">
    <name type="scientific">Bremerella alba</name>
    <dbReference type="NCBI Taxonomy" id="980252"/>
    <lineage>
        <taxon>Bacteria</taxon>
        <taxon>Pseudomonadati</taxon>
        <taxon>Planctomycetota</taxon>
        <taxon>Planctomycetia</taxon>
        <taxon>Pirellulales</taxon>
        <taxon>Pirellulaceae</taxon>
        <taxon>Bremerella</taxon>
    </lineage>
</organism>
<gene>
    <name evidence="2" type="ORF">HOV93_46640</name>
</gene>
<feature type="transmembrane region" description="Helical" evidence="1">
    <location>
        <begin position="154"/>
        <end position="174"/>
    </location>
</feature>
<feature type="transmembrane region" description="Helical" evidence="1">
    <location>
        <begin position="186"/>
        <end position="207"/>
    </location>
</feature>
<keyword evidence="3" id="KW-1185">Reference proteome</keyword>
<dbReference type="EMBL" id="JABRWO010000015">
    <property type="protein sequence ID" value="MBA2117465.1"/>
    <property type="molecule type" value="Genomic_DNA"/>
</dbReference>
<feature type="transmembrane region" description="Helical" evidence="1">
    <location>
        <begin position="22"/>
        <end position="40"/>
    </location>
</feature>
<accession>A0A7V8V9P8</accession>
<feature type="transmembrane region" description="Helical" evidence="1">
    <location>
        <begin position="52"/>
        <end position="73"/>
    </location>
</feature>
<evidence type="ECO:0000313" key="3">
    <source>
        <dbReference type="Proteomes" id="UP000551616"/>
    </source>
</evidence>
<protein>
    <submittedName>
        <fullName evidence="2">Uncharacterized protein</fullName>
    </submittedName>
</protein>
<sequence length="253" mass="28947">MKEEIVDAHFAPPPTHLTWIEAVAWVVAAVLILVSGMVLHKEWYDEIDRQSLTMLAFYTMAQATGVVGIFYILRTSTREKSEPFQPGHWLLILLGVSAPFYVLSNITQVILFYDGFADTESYLRVNTVAIIFWQIVEWGLVLLLAFTLPVRGGWRVLLVVYFFGTVIFLAELVSLHFQLHVAAETWYGYLSTWYFVLSAVLLVGLAIWDVATTTQRRDWLHWVGSTNELVFFTPTFVFWIQSLMEVESVAGKL</sequence>
<feature type="transmembrane region" description="Helical" evidence="1">
    <location>
        <begin position="125"/>
        <end position="148"/>
    </location>
</feature>
<feature type="transmembrane region" description="Helical" evidence="1">
    <location>
        <begin position="88"/>
        <end position="113"/>
    </location>
</feature>
<evidence type="ECO:0000256" key="1">
    <source>
        <dbReference type="SAM" id="Phobius"/>
    </source>
</evidence>
<dbReference type="Proteomes" id="UP000551616">
    <property type="component" value="Unassembled WGS sequence"/>
</dbReference>
<proteinExistence type="predicted"/>
<keyword evidence="1" id="KW-1133">Transmembrane helix</keyword>
<keyword evidence="1" id="KW-0812">Transmembrane</keyword>
<comment type="caution">
    <text evidence="2">The sequence shown here is derived from an EMBL/GenBank/DDBJ whole genome shotgun (WGS) entry which is preliminary data.</text>
</comment>
<evidence type="ECO:0000313" key="2">
    <source>
        <dbReference type="EMBL" id="MBA2117465.1"/>
    </source>
</evidence>
<feature type="transmembrane region" description="Helical" evidence="1">
    <location>
        <begin position="219"/>
        <end position="240"/>
    </location>
</feature>
<name>A0A7V8V9P8_9BACT</name>
<dbReference type="RefSeq" id="WP_207398844.1">
    <property type="nucleotide sequence ID" value="NZ_JABRWO010000015.1"/>
</dbReference>
<keyword evidence="1" id="KW-0472">Membrane</keyword>
<reference evidence="2 3" key="1">
    <citation type="submission" date="2020-05" db="EMBL/GenBank/DDBJ databases">
        <title>Bremerella alba sp. nov., a novel planctomycete isolated from the surface of the macroalga Fucus spiralis.</title>
        <authorList>
            <person name="Godinho O."/>
            <person name="Botelho R."/>
            <person name="Albuquerque L."/>
            <person name="Wiegand S."/>
            <person name="Da Costa M.S."/>
            <person name="Lobo-Da-Cunha A."/>
            <person name="Jogler C."/>
            <person name="Lage O.M."/>
        </authorList>
    </citation>
    <scope>NUCLEOTIDE SEQUENCE [LARGE SCALE GENOMIC DNA]</scope>
    <source>
        <strain evidence="2 3">FF15</strain>
    </source>
</reference>
<dbReference type="AlphaFoldDB" id="A0A7V8V9P8"/>